<dbReference type="EMBL" id="CP001029">
    <property type="protein sequence ID" value="ACB82100.1"/>
    <property type="molecule type" value="Genomic_DNA"/>
</dbReference>
<dbReference type="CDD" id="cd02440">
    <property type="entry name" value="AdoMet_MTases"/>
    <property type="match status" value="1"/>
</dbReference>
<dbReference type="AlphaFoldDB" id="B1ZBE7"/>
<dbReference type="STRING" id="441620.Mpop_3976"/>
<evidence type="ECO:0000313" key="3">
    <source>
        <dbReference type="Proteomes" id="UP000007136"/>
    </source>
</evidence>
<dbReference type="Pfam" id="PF13649">
    <property type="entry name" value="Methyltransf_25"/>
    <property type="match status" value="1"/>
</dbReference>
<dbReference type="Proteomes" id="UP000007136">
    <property type="component" value="Chromosome"/>
</dbReference>
<dbReference type="InterPro" id="IPR029063">
    <property type="entry name" value="SAM-dependent_MTases_sf"/>
</dbReference>
<reference evidence="2" key="1">
    <citation type="submission" date="2008-04" db="EMBL/GenBank/DDBJ databases">
        <title>Complete sequence of chromosome of Methylobacterium populi BJ001.</title>
        <authorList>
            <consortium name="US DOE Joint Genome Institute"/>
            <person name="Copeland A."/>
            <person name="Lucas S."/>
            <person name="Lapidus A."/>
            <person name="Glavina del Rio T."/>
            <person name="Dalin E."/>
            <person name="Tice H."/>
            <person name="Bruce D."/>
            <person name="Goodwin L."/>
            <person name="Pitluck S."/>
            <person name="Chertkov O."/>
            <person name="Brettin T."/>
            <person name="Detter J.C."/>
            <person name="Han C."/>
            <person name="Kuske C.R."/>
            <person name="Schmutz J."/>
            <person name="Larimer F."/>
            <person name="Land M."/>
            <person name="Hauser L."/>
            <person name="Kyrpides N."/>
            <person name="Mikhailova N."/>
            <person name="Marx C."/>
            <person name="Richardson P."/>
        </authorList>
    </citation>
    <scope>NUCLEOTIDE SEQUENCE [LARGE SCALE GENOMIC DNA]</scope>
    <source>
        <strain evidence="2">BJ001</strain>
    </source>
</reference>
<dbReference type="Gene3D" id="3.40.50.150">
    <property type="entry name" value="Vaccinia Virus protein VP39"/>
    <property type="match status" value="1"/>
</dbReference>
<sequence length="245" mass="27626">MNIQSLRCANVIKLDRPDGWNQSMAKPDTNEDDRSHWDRFYKKYEPPHIPSQFAVFTCAEFTGASFLIDIGCGNGRDLIFFSSKFEKVVGVDESEKAIDILVKSGKLADQDCCINAPINSPTLAASLKEKLGDMPENSFGVIYARFFLHAIRDADELAFWELCKTIANWRDVSIAVEFRSAKDRSLPKMTPDHFRRYIAPADFIASAAFNGFAVIYYVEGFGFAKYGSDDAHVARILLQRSAWKP</sequence>
<dbReference type="eggNOG" id="COG0500">
    <property type="taxonomic scope" value="Bacteria"/>
</dbReference>
<organism evidence="2 3">
    <name type="scientific">Methylorubrum populi (strain ATCC BAA-705 / NCIMB 13946 / BJ001)</name>
    <name type="common">Methylobacterium populi</name>
    <dbReference type="NCBI Taxonomy" id="441620"/>
    <lineage>
        <taxon>Bacteria</taxon>
        <taxon>Pseudomonadati</taxon>
        <taxon>Pseudomonadota</taxon>
        <taxon>Alphaproteobacteria</taxon>
        <taxon>Hyphomicrobiales</taxon>
        <taxon>Methylobacteriaceae</taxon>
        <taxon>Methylorubrum</taxon>
    </lineage>
</organism>
<dbReference type="HOGENOM" id="CLU_075522_0_0_5"/>
<dbReference type="InterPro" id="IPR041698">
    <property type="entry name" value="Methyltransf_25"/>
</dbReference>
<protein>
    <recommendedName>
        <fullName evidence="1">Methyltransferase domain-containing protein</fullName>
    </recommendedName>
</protein>
<proteinExistence type="predicted"/>
<dbReference type="KEGG" id="mpo:Mpop_3976"/>
<dbReference type="SUPFAM" id="SSF53335">
    <property type="entry name" value="S-adenosyl-L-methionine-dependent methyltransferases"/>
    <property type="match status" value="1"/>
</dbReference>
<gene>
    <name evidence="2" type="ordered locus">Mpop_3976</name>
</gene>
<accession>B1ZBE7</accession>
<name>B1ZBE7_METPB</name>
<evidence type="ECO:0000313" key="2">
    <source>
        <dbReference type="EMBL" id="ACB82100.1"/>
    </source>
</evidence>
<evidence type="ECO:0000259" key="1">
    <source>
        <dbReference type="Pfam" id="PF13649"/>
    </source>
</evidence>
<feature type="domain" description="Methyltransferase" evidence="1">
    <location>
        <begin position="68"/>
        <end position="159"/>
    </location>
</feature>